<feature type="compositionally biased region" description="Basic and acidic residues" evidence="1">
    <location>
        <begin position="272"/>
        <end position="460"/>
    </location>
</feature>
<feature type="compositionally biased region" description="Basic and acidic residues" evidence="1">
    <location>
        <begin position="680"/>
        <end position="689"/>
    </location>
</feature>
<dbReference type="OMA" id="RGWEMNA"/>
<feature type="compositionally biased region" description="Basic and acidic residues" evidence="1">
    <location>
        <begin position="699"/>
        <end position="712"/>
    </location>
</feature>
<dbReference type="PANTHER" id="PTHR34837:SF1">
    <property type="entry name" value="LOW PROTEIN: ZINC FINGER CCCH DOMAIN PROTEIN"/>
    <property type="match status" value="1"/>
</dbReference>
<sequence>NTIRIFCTLLAHGKRQTANGTLKVDLPVFFSKLVIMPRSSRSKSHKQSKHSSREYTDFDEDVKMKERNDNSDGKKNGVSVKDSKDSLASGEKRKLGKDLDGSHANGSVSEEYATPSKRRKDKIHGGSDRWNGDVGEEKSEVVNVDDKKLKSKDLVKVVGESKSKTSRKHDVDSASVVVVEKDGSKSGSGSRSEKRSDKESGRKEGRQIKENKETKDKDRGSERERKIHDSKREVEAVPTQVDNQPSKRGREHNEWPIEEELRNIELEKELEKRMRRREGYSDKDRYQDDVKDDDERILSTKSGHAKDSDDERILSTKSGHAKDSKHKDEVYGDKFREGSNRETRPKEDKCRNDGDPVSKSRDVKYRGENGKGSKHKDDKYREDGEKVRREDKYHEDGNRDVRNKDRKNHDDGDRDSRRRDEKHREGGGRVEKNRDDKHMQDDNRDYRHKEERYREDGDRDHRHKNSRPRDDTDREKRVRDPKHRDVHASRAHSSEVDTKNMKDDMDADLSHGQKNKRSGSPIYDDRVARHKDDKDRRIDNDKDERSMNDAKVDPTPERGRPSSRNDMEITGNHSRHRSSPSNKFYPTRDHHRISKQEETKYRDSVHEERACHNVNSNRYFTSAPGQSDKISSRSLEKITQKDDNFIDDLSVERHRRSDARSSPLVDSSPSSASNGRRHLNRLDVRRNLDVDELGQRSSGSKDAKEYSDKDGKVNHKLVMEVHPDNDLSHVDGDNWSVSSPYVRSGPFSGNHKSLLPLQPLYRTGSDSPLGFGSSEDDRSKSNGRHRRSGDSNMGRPQSNWKNVPNWPSPLTNGGYIPFQHIPPPIFNPAMQQFVPPIFGRPPMQVNHAGMPYHVPDGDRFSGHGHPLWRNQLEESIPPPIHSWETNNAVFGDGSHGYGRLDWDHGRTQLNNQMWESSADLWKGQDSHKIDHSVNRPTDEFWSGPTGQHVENEHSQPDNIQEVATNNIPEIMKASEIPRISVVAKEDDPLIPQVYLSKIDISEDLTQPELYDQCTNMLALDQASVSDEFDCKILFLEAKEGIEADISNGASLFAAIDDSVFEGYASTQKWTEPKFEKFRTVIGPKFYLPKAMSLYTKHKVPFVSINQEGVSVSSSDQEKGGPDNSGKLVEEAVEEENELLIQKVDMKEDKSDEQISTSEKMDMEVDGGCEIEVKDSSGNKVDNLLVLTNNVSMPELIESGLLLLGFFLRRSLSDSITFHCQWNFIFLLAAKVASGVWSSAAGFYCI</sequence>
<gene>
    <name evidence="2" type="ORF">Ccrd_007998</name>
</gene>
<feature type="region of interest" description="Disordered" evidence="1">
    <location>
        <begin position="38"/>
        <end position="258"/>
    </location>
</feature>
<dbReference type="STRING" id="59895.A0A103XG03"/>
<dbReference type="Gramene" id="KVH90008">
    <property type="protein sequence ID" value="KVH90008"/>
    <property type="gene ID" value="Ccrd_007998"/>
</dbReference>
<feature type="compositionally biased region" description="Basic and acidic residues" evidence="1">
    <location>
        <begin position="467"/>
        <end position="511"/>
    </location>
</feature>
<feature type="compositionally biased region" description="Polar residues" evidence="1">
    <location>
        <begin position="790"/>
        <end position="802"/>
    </location>
</feature>
<feature type="compositionally biased region" description="Basic and acidic residues" evidence="1">
    <location>
        <begin position="523"/>
        <end position="567"/>
    </location>
</feature>
<evidence type="ECO:0000313" key="2">
    <source>
        <dbReference type="EMBL" id="KVH90008.1"/>
    </source>
</evidence>
<feature type="compositionally biased region" description="Basic and acidic residues" evidence="1">
    <location>
        <begin position="594"/>
        <end position="611"/>
    </location>
</feature>
<dbReference type="AlphaFoldDB" id="A0A103XG03"/>
<feature type="non-terminal residue" evidence="2">
    <location>
        <position position="1245"/>
    </location>
</feature>
<reference evidence="2 3" key="1">
    <citation type="journal article" date="2016" name="Sci. Rep.">
        <title>The genome sequence of the outbreeding globe artichoke constructed de novo incorporating a phase-aware low-pass sequencing strategy of F1 progeny.</title>
        <authorList>
            <person name="Scaglione D."/>
            <person name="Reyes-Chin-Wo S."/>
            <person name="Acquadro A."/>
            <person name="Froenicke L."/>
            <person name="Portis E."/>
            <person name="Beitel C."/>
            <person name="Tirone M."/>
            <person name="Mauro R."/>
            <person name="Lo Monaco A."/>
            <person name="Mauromicale G."/>
            <person name="Faccioli P."/>
            <person name="Cattivelli L."/>
            <person name="Rieseberg L."/>
            <person name="Michelmore R."/>
            <person name="Lanteri S."/>
        </authorList>
    </citation>
    <scope>NUCLEOTIDE SEQUENCE [LARGE SCALE GENOMIC DNA]</scope>
    <source>
        <strain evidence="2">2C</strain>
    </source>
</reference>
<comment type="caution">
    <text evidence="2">The sequence shown here is derived from an EMBL/GenBank/DDBJ whole genome shotgun (WGS) entry which is preliminary data.</text>
</comment>
<feature type="compositionally biased region" description="Polar residues" evidence="1">
    <location>
        <begin position="613"/>
        <end position="629"/>
    </location>
</feature>
<feature type="compositionally biased region" description="Basic and acidic residues" evidence="1">
    <location>
        <begin position="191"/>
        <end position="235"/>
    </location>
</feature>
<keyword evidence="3" id="KW-1185">Reference proteome</keyword>
<evidence type="ECO:0000256" key="1">
    <source>
        <dbReference type="SAM" id="MobiDB-lite"/>
    </source>
</evidence>
<protein>
    <submittedName>
        <fullName evidence="2">Uncharacterized protein</fullName>
    </submittedName>
</protein>
<feature type="compositionally biased region" description="Basic and acidic residues" evidence="1">
    <location>
        <begin position="123"/>
        <end position="172"/>
    </location>
</feature>
<name>A0A103XG03_CYNCS</name>
<feature type="compositionally biased region" description="Low complexity" evidence="1">
    <location>
        <begin position="661"/>
        <end position="673"/>
    </location>
</feature>
<proteinExistence type="predicted"/>
<feature type="compositionally biased region" description="Basic and acidic residues" evidence="1">
    <location>
        <begin position="630"/>
        <end position="644"/>
    </location>
</feature>
<feature type="compositionally biased region" description="Basic and acidic residues" evidence="1">
    <location>
        <begin position="51"/>
        <end position="101"/>
    </location>
</feature>
<dbReference type="EMBL" id="LEKV01005119">
    <property type="protein sequence ID" value="KVH90008.1"/>
    <property type="molecule type" value="Genomic_DNA"/>
</dbReference>
<organism evidence="2 3">
    <name type="scientific">Cynara cardunculus var. scolymus</name>
    <name type="common">Globe artichoke</name>
    <name type="synonym">Cynara scolymus</name>
    <dbReference type="NCBI Taxonomy" id="59895"/>
    <lineage>
        <taxon>Eukaryota</taxon>
        <taxon>Viridiplantae</taxon>
        <taxon>Streptophyta</taxon>
        <taxon>Embryophyta</taxon>
        <taxon>Tracheophyta</taxon>
        <taxon>Spermatophyta</taxon>
        <taxon>Magnoliopsida</taxon>
        <taxon>eudicotyledons</taxon>
        <taxon>Gunneridae</taxon>
        <taxon>Pentapetalae</taxon>
        <taxon>asterids</taxon>
        <taxon>campanulids</taxon>
        <taxon>Asterales</taxon>
        <taxon>Asteraceae</taxon>
        <taxon>Carduoideae</taxon>
        <taxon>Cardueae</taxon>
        <taxon>Carduinae</taxon>
        <taxon>Cynara</taxon>
    </lineage>
</organism>
<dbReference type="PANTHER" id="PTHR34837">
    <property type="entry name" value="OS05G0595500 PROTEIN"/>
    <property type="match status" value="1"/>
</dbReference>
<feature type="compositionally biased region" description="Basic residues" evidence="1">
    <location>
        <begin position="40"/>
        <end position="50"/>
    </location>
</feature>
<evidence type="ECO:0000313" key="3">
    <source>
        <dbReference type="Proteomes" id="UP000243975"/>
    </source>
</evidence>
<dbReference type="Proteomes" id="UP000243975">
    <property type="component" value="Unassembled WGS sequence"/>
</dbReference>
<feature type="region of interest" description="Disordered" evidence="1">
    <location>
        <begin position="272"/>
        <end position="712"/>
    </location>
</feature>
<accession>A0A103XG03</accession>
<feature type="region of interest" description="Disordered" evidence="1">
    <location>
        <begin position="758"/>
        <end position="806"/>
    </location>
</feature>